<reference evidence="1" key="1">
    <citation type="submission" date="2020-05" db="EMBL/GenBank/DDBJ databases">
        <authorList>
            <person name="Chiriac C."/>
            <person name="Salcher M."/>
            <person name="Ghai R."/>
            <person name="Kavagutti S V."/>
        </authorList>
    </citation>
    <scope>NUCLEOTIDE SEQUENCE</scope>
</reference>
<evidence type="ECO:0000313" key="2">
    <source>
        <dbReference type="EMBL" id="CAB5077081.1"/>
    </source>
</evidence>
<name>A0A6J6S1I8_9ZZZZ</name>
<dbReference type="AlphaFoldDB" id="A0A6J6S1I8"/>
<organism evidence="1">
    <name type="scientific">freshwater metagenome</name>
    <dbReference type="NCBI Taxonomy" id="449393"/>
    <lineage>
        <taxon>unclassified sequences</taxon>
        <taxon>metagenomes</taxon>
        <taxon>ecological metagenomes</taxon>
    </lineage>
</organism>
<protein>
    <submittedName>
        <fullName evidence="1">Unannotated protein</fullName>
    </submittedName>
</protein>
<evidence type="ECO:0000313" key="1">
    <source>
        <dbReference type="EMBL" id="CAB4728535.1"/>
    </source>
</evidence>
<dbReference type="EMBL" id="CAEZYI010000106">
    <property type="protein sequence ID" value="CAB4728535.1"/>
    <property type="molecule type" value="Genomic_DNA"/>
</dbReference>
<gene>
    <name evidence="1" type="ORF">UFOPK2662_01208</name>
    <name evidence="2" type="ORF">UFOPK4382_01158</name>
</gene>
<dbReference type="EMBL" id="CAFBRA010000102">
    <property type="protein sequence ID" value="CAB5077081.1"/>
    <property type="molecule type" value="Genomic_DNA"/>
</dbReference>
<sequence length="144" mass="15451">MSHVPTPDNAVTLSPESRQLVELANENLTAPVPSKSGVFIWSVSLYVKVCGVSAISRVFLPISKAIAGEVASSKRVPEILTCTRQTPAPLNTTFPEDATEHPSEDGAAKYVFVSESPADARLVNVGPVKFHVAYPVDEYDEALI</sequence>
<proteinExistence type="predicted"/>
<accession>A0A6J6S1I8</accession>